<dbReference type="InterPro" id="IPR000182">
    <property type="entry name" value="GNAT_dom"/>
</dbReference>
<name>A0A8T4J300_9ACTN</name>
<dbReference type="EMBL" id="JAGSMN010000909">
    <property type="protein sequence ID" value="MBR7677383.1"/>
    <property type="molecule type" value="Genomic_DNA"/>
</dbReference>
<proteinExistence type="predicted"/>
<reference evidence="2" key="1">
    <citation type="submission" date="2021-04" db="EMBL/GenBank/DDBJ databases">
        <title>Sequencing of actinobacteria type strains.</title>
        <authorList>
            <person name="Nguyen G.-S."/>
            <person name="Wentzel A."/>
        </authorList>
    </citation>
    <scope>NUCLEOTIDE SEQUENCE</scope>
    <source>
        <strain evidence="2">DSM 42095</strain>
    </source>
</reference>
<sequence>MPLTIKHYGHADAPALREVLLDIHDAVYRDDQDTFHSRARFAEFVDSWSGKGSWSCVIGYDGDEAVGFAYGAAFQPGGWWKGSPLPQDYGSEATSFALSELMIREGWRKTGASSQLHDALVSQRAEDRVTLLVDTEHPKVQKLYESWGYRKVQEQRPFSDSPLFAVMVKDLRNGT</sequence>
<gene>
    <name evidence="2" type="ORF">KDA82_31205</name>
</gene>
<keyword evidence="3" id="KW-1185">Reference proteome</keyword>
<feature type="domain" description="N-acetyltransferase" evidence="1">
    <location>
        <begin position="14"/>
        <end position="172"/>
    </location>
</feature>
<organism evidence="2 3">
    <name type="scientific">Streptomyces daliensis</name>
    <dbReference type="NCBI Taxonomy" id="299421"/>
    <lineage>
        <taxon>Bacteria</taxon>
        <taxon>Bacillati</taxon>
        <taxon>Actinomycetota</taxon>
        <taxon>Actinomycetes</taxon>
        <taxon>Kitasatosporales</taxon>
        <taxon>Streptomycetaceae</taxon>
        <taxon>Streptomyces</taxon>
    </lineage>
</organism>
<dbReference type="Proteomes" id="UP000675554">
    <property type="component" value="Unassembled WGS sequence"/>
</dbReference>
<evidence type="ECO:0000313" key="2">
    <source>
        <dbReference type="EMBL" id="MBR7677383.1"/>
    </source>
</evidence>
<dbReference type="Gene3D" id="3.40.630.30">
    <property type="match status" value="1"/>
</dbReference>
<dbReference type="GO" id="GO:0016747">
    <property type="term" value="F:acyltransferase activity, transferring groups other than amino-acyl groups"/>
    <property type="evidence" value="ECO:0007669"/>
    <property type="project" value="InterPro"/>
</dbReference>
<dbReference type="PROSITE" id="PS51186">
    <property type="entry name" value="GNAT"/>
    <property type="match status" value="1"/>
</dbReference>
<dbReference type="Pfam" id="PF13673">
    <property type="entry name" value="Acetyltransf_10"/>
    <property type="match status" value="1"/>
</dbReference>
<evidence type="ECO:0000259" key="1">
    <source>
        <dbReference type="PROSITE" id="PS51186"/>
    </source>
</evidence>
<protein>
    <submittedName>
        <fullName evidence="2">GNAT family N-acetyltransferase</fullName>
    </submittedName>
</protein>
<dbReference type="SUPFAM" id="SSF55729">
    <property type="entry name" value="Acyl-CoA N-acyltransferases (Nat)"/>
    <property type="match status" value="1"/>
</dbReference>
<evidence type="ECO:0000313" key="3">
    <source>
        <dbReference type="Proteomes" id="UP000675554"/>
    </source>
</evidence>
<dbReference type="AlphaFoldDB" id="A0A8T4J300"/>
<comment type="caution">
    <text evidence="2">The sequence shown here is derived from an EMBL/GenBank/DDBJ whole genome shotgun (WGS) entry which is preliminary data.</text>
</comment>
<accession>A0A8T4J300</accession>
<dbReference type="InterPro" id="IPR016181">
    <property type="entry name" value="Acyl_CoA_acyltransferase"/>
</dbReference>